<dbReference type="InterPro" id="IPR002562">
    <property type="entry name" value="3'-5'_exonuclease_dom"/>
</dbReference>
<dbReference type="PANTHER" id="PTHR43040:SF1">
    <property type="entry name" value="RIBONUCLEASE D"/>
    <property type="match status" value="1"/>
</dbReference>
<gene>
    <name evidence="2" type="ORF">K452DRAFT_334717</name>
</gene>
<dbReference type="AlphaFoldDB" id="A0A6A6AW78"/>
<proteinExistence type="predicted"/>
<organism evidence="2 3">
    <name type="scientific">Aplosporella prunicola CBS 121167</name>
    <dbReference type="NCBI Taxonomy" id="1176127"/>
    <lineage>
        <taxon>Eukaryota</taxon>
        <taxon>Fungi</taxon>
        <taxon>Dikarya</taxon>
        <taxon>Ascomycota</taxon>
        <taxon>Pezizomycotina</taxon>
        <taxon>Dothideomycetes</taxon>
        <taxon>Dothideomycetes incertae sedis</taxon>
        <taxon>Botryosphaeriales</taxon>
        <taxon>Aplosporellaceae</taxon>
        <taxon>Aplosporella</taxon>
    </lineage>
</organism>
<evidence type="ECO:0000259" key="1">
    <source>
        <dbReference type="Pfam" id="PF01612"/>
    </source>
</evidence>
<dbReference type="OrthoDB" id="26838at2759"/>
<dbReference type="GeneID" id="54302705"/>
<dbReference type="PANTHER" id="PTHR43040">
    <property type="entry name" value="RIBONUCLEASE D"/>
    <property type="match status" value="1"/>
</dbReference>
<dbReference type="EMBL" id="ML995625">
    <property type="protein sequence ID" value="KAF2135225.1"/>
    <property type="molecule type" value="Genomic_DNA"/>
</dbReference>
<dbReference type="Gene3D" id="3.30.420.10">
    <property type="entry name" value="Ribonuclease H-like superfamily/Ribonuclease H"/>
    <property type="match status" value="1"/>
</dbReference>
<keyword evidence="3" id="KW-1185">Reference proteome</keyword>
<dbReference type="Proteomes" id="UP000799438">
    <property type="component" value="Unassembled WGS sequence"/>
</dbReference>
<protein>
    <recommendedName>
        <fullName evidence="1">3'-5' exonuclease domain-containing protein</fullName>
    </recommendedName>
</protein>
<dbReference type="Pfam" id="PF01612">
    <property type="entry name" value="DNA_pol_A_exo1"/>
    <property type="match status" value="1"/>
</dbReference>
<dbReference type="GO" id="GO:0003676">
    <property type="term" value="F:nucleic acid binding"/>
    <property type="evidence" value="ECO:0007669"/>
    <property type="project" value="InterPro"/>
</dbReference>
<sequence length="196" mass="21707">MSSNTASSLPDVVEEKPKNKTLRFTVVDTTELLKSFLDRILMIPSPCAPSLYIDLEGVNLSRHGSISILQVLLLGEEHVYLIDIYRLGPQAFTTVGKNALSLRQVLESDTIAKAVFDVRNDSDALYHHYGIQLKRMHDIQLMEVATRRKGLSRKCVNGLAKCIEYDAGLSSAEKAGWKATKDTGTRLFLPAHGGSY</sequence>
<name>A0A6A6AW78_9PEZI</name>
<dbReference type="InterPro" id="IPR012337">
    <property type="entry name" value="RNaseH-like_sf"/>
</dbReference>
<dbReference type="RefSeq" id="XP_033390944.1">
    <property type="nucleotide sequence ID" value="XM_033545206.1"/>
</dbReference>
<dbReference type="SUPFAM" id="SSF53098">
    <property type="entry name" value="Ribonuclease H-like"/>
    <property type="match status" value="1"/>
</dbReference>
<accession>A0A6A6AW78</accession>
<dbReference type="GO" id="GO:0006139">
    <property type="term" value="P:nucleobase-containing compound metabolic process"/>
    <property type="evidence" value="ECO:0007669"/>
    <property type="project" value="InterPro"/>
</dbReference>
<dbReference type="GO" id="GO:0008408">
    <property type="term" value="F:3'-5' exonuclease activity"/>
    <property type="evidence" value="ECO:0007669"/>
    <property type="project" value="InterPro"/>
</dbReference>
<dbReference type="InterPro" id="IPR036397">
    <property type="entry name" value="RNaseH_sf"/>
</dbReference>
<reference evidence="2" key="1">
    <citation type="journal article" date="2020" name="Stud. Mycol.">
        <title>101 Dothideomycetes genomes: a test case for predicting lifestyles and emergence of pathogens.</title>
        <authorList>
            <person name="Haridas S."/>
            <person name="Albert R."/>
            <person name="Binder M."/>
            <person name="Bloem J."/>
            <person name="Labutti K."/>
            <person name="Salamov A."/>
            <person name="Andreopoulos B."/>
            <person name="Baker S."/>
            <person name="Barry K."/>
            <person name="Bills G."/>
            <person name="Bluhm B."/>
            <person name="Cannon C."/>
            <person name="Castanera R."/>
            <person name="Culley D."/>
            <person name="Daum C."/>
            <person name="Ezra D."/>
            <person name="Gonzalez J."/>
            <person name="Henrissat B."/>
            <person name="Kuo A."/>
            <person name="Liang C."/>
            <person name="Lipzen A."/>
            <person name="Lutzoni F."/>
            <person name="Magnuson J."/>
            <person name="Mondo S."/>
            <person name="Nolan M."/>
            <person name="Ohm R."/>
            <person name="Pangilinan J."/>
            <person name="Park H.-J."/>
            <person name="Ramirez L."/>
            <person name="Alfaro M."/>
            <person name="Sun H."/>
            <person name="Tritt A."/>
            <person name="Yoshinaga Y."/>
            <person name="Zwiers L.-H."/>
            <person name="Turgeon B."/>
            <person name="Goodwin S."/>
            <person name="Spatafora J."/>
            <person name="Crous P."/>
            <person name="Grigoriev I."/>
        </authorList>
    </citation>
    <scope>NUCLEOTIDE SEQUENCE</scope>
    <source>
        <strain evidence="2">CBS 121167</strain>
    </source>
</reference>
<evidence type="ECO:0000313" key="3">
    <source>
        <dbReference type="Proteomes" id="UP000799438"/>
    </source>
</evidence>
<evidence type="ECO:0000313" key="2">
    <source>
        <dbReference type="EMBL" id="KAF2135225.1"/>
    </source>
</evidence>
<feature type="domain" description="3'-5' exonuclease" evidence="1">
    <location>
        <begin position="26"/>
        <end position="143"/>
    </location>
</feature>